<dbReference type="Gene3D" id="3.30.450.40">
    <property type="match status" value="1"/>
</dbReference>
<feature type="domain" description="Histidine kinase" evidence="9">
    <location>
        <begin position="215"/>
        <end position="406"/>
    </location>
</feature>
<dbReference type="Proteomes" id="UP000184096">
    <property type="component" value="Chromosome I"/>
</dbReference>
<organism evidence="10 11">
    <name type="scientific">Bradyrhizobium erythrophlei</name>
    <dbReference type="NCBI Taxonomy" id="1437360"/>
    <lineage>
        <taxon>Bacteria</taxon>
        <taxon>Pseudomonadati</taxon>
        <taxon>Pseudomonadota</taxon>
        <taxon>Alphaproteobacteria</taxon>
        <taxon>Hyphomicrobiales</taxon>
        <taxon>Nitrobacteraceae</taxon>
        <taxon>Bradyrhizobium</taxon>
    </lineage>
</organism>
<keyword evidence="6 10" id="KW-0418">Kinase</keyword>
<evidence type="ECO:0000256" key="1">
    <source>
        <dbReference type="ARBA" id="ARBA00000085"/>
    </source>
</evidence>
<evidence type="ECO:0000256" key="2">
    <source>
        <dbReference type="ARBA" id="ARBA00012438"/>
    </source>
</evidence>
<feature type="region of interest" description="Disordered" evidence="8">
    <location>
        <begin position="1"/>
        <end position="29"/>
    </location>
</feature>
<dbReference type="PANTHER" id="PTHR41523">
    <property type="entry name" value="TWO-COMPONENT SYSTEM SENSOR PROTEIN"/>
    <property type="match status" value="1"/>
</dbReference>
<evidence type="ECO:0000256" key="3">
    <source>
        <dbReference type="ARBA" id="ARBA00022553"/>
    </source>
</evidence>
<evidence type="ECO:0000256" key="5">
    <source>
        <dbReference type="ARBA" id="ARBA00022741"/>
    </source>
</evidence>
<comment type="catalytic activity">
    <reaction evidence="1">
        <text>ATP + protein L-histidine = ADP + protein N-phospho-L-histidine.</text>
        <dbReference type="EC" id="2.7.13.3"/>
    </reaction>
</comment>
<dbReference type="SMART" id="SM00065">
    <property type="entry name" value="GAF"/>
    <property type="match status" value="1"/>
</dbReference>
<evidence type="ECO:0000259" key="9">
    <source>
        <dbReference type="PROSITE" id="PS50109"/>
    </source>
</evidence>
<evidence type="ECO:0000313" key="11">
    <source>
        <dbReference type="Proteomes" id="UP000184096"/>
    </source>
</evidence>
<dbReference type="SUPFAM" id="SSF55781">
    <property type="entry name" value="GAF domain-like"/>
    <property type="match status" value="1"/>
</dbReference>
<dbReference type="Pfam" id="PF01590">
    <property type="entry name" value="GAF"/>
    <property type="match status" value="1"/>
</dbReference>
<dbReference type="Pfam" id="PF07568">
    <property type="entry name" value="HisKA_2"/>
    <property type="match status" value="1"/>
</dbReference>
<evidence type="ECO:0000256" key="8">
    <source>
        <dbReference type="SAM" id="MobiDB-lite"/>
    </source>
</evidence>
<evidence type="ECO:0000256" key="4">
    <source>
        <dbReference type="ARBA" id="ARBA00022679"/>
    </source>
</evidence>
<gene>
    <name evidence="10" type="ORF">SAMN05444170_5770</name>
</gene>
<dbReference type="Pfam" id="PF13581">
    <property type="entry name" value="HATPase_c_2"/>
    <property type="match status" value="1"/>
</dbReference>
<feature type="compositionally biased region" description="Basic and acidic residues" evidence="8">
    <location>
        <begin position="20"/>
        <end position="29"/>
    </location>
</feature>
<evidence type="ECO:0000313" key="10">
    <source>
        <dbReference type="EMBL" id="SHN84072.1"/>
    </source>
</evidence>
<dbReference type="Gene3D" id="3.30.565.10">
    <property type="entry name" value="Histidine kinase-like ATPase, C-terminal domain"/>
    <property type="match status" value="1"/>
</dbReference>
<name>A0A1M7UM38_9BRAD</name>
<keyword evidence="3" id="KW-0597">Phosphoprotein</keyword>
<sequence length="409" mass="44378">MLSSGMSPAPDTDEPVVEGKPGKEPEDLTGRALRLRIRQQELLAELGVLALQRTSFTDLLNHTARMTAEGLDAEYCKIMEYIPADKRLLVRAGVGWGEGVVGNATVGADLDSPAGYALRTGKPVISNHLENEERFRTPELLAEHGIRRAMNVILQGDGLPFGVLEVDSQAEGEFGEHDIAFLQGAANILGMAIEQQQYQRRLQAALDRHQILLKEVNHRVKNSLQVVSSMLHLQANAANDPALSERLMEASTRILAVGRAYNRLAYNADYENVDLVAYLQEVVQDLESAVAPCKVQLDTPNDIEFPADRAILVALIVNELILNAGRHAYPDSPGGVIRLQLVLSDDKVSISVSDDGIGLPADFDPALSKRLGTRIALGLAGQLGAELIRQKSSKGAHFTFVVPLHAATN</sequence>
<dbReference type="SMART" id="SM00387">
    <property type="entry name" value="HATPase_c"/>
    <property type="match status" value="1"/>
</dbReference>
<dbReference type="PANTHER" id="PTHR41523:SF8">
    <property type="entry name" value="ETHYLENE RESPONSE SENSOR PROTEIN"/>
    <property type="match status" value="1"/>
</dbReference>
<dbReference type="SUPFAM" id="SSF55874">
    <property type="entry name" value="ATPase domain of HSP90 chaperone/DNA topoisomerase II/histidine kinase"/>
    <property type="match status" value="1"/>
</dbReference>
<dbReference type="AlphaFoldDB" id="A0A1M7UM38"/>
<keyword evidence="5" id="KW-0547">Nucleotide-binding</keyword>
<keyword evidence="7" id="KW-0067">ATP-binding</keyword>
<dbReference type="GO" id="GO:0004673">
    <property type="term" value="F:protein histidine kinase activity"/>
    <property type="evidence" value="ECO:0007669"/>
    <property type="project" value="UniProtKB-EC"/>
</dbReference>
<dbReference type="EC" id="2.7.13.3" evidence="2"/>
<accession>A0A1M7UM38</accession>
<dbReference type="InterPro" id="IPR005467">
    <property type="entry name" value="His_kinase_dom"/>
</dbReference>
<evidence type="ECO:0000256" key="7">
    <source>
        <dbReference type="ARBA" id="ARBA00022840"/>
    </source>
</evidence>
<protein>
    <recommendedName>
        <fullName evidence="2">histidine kinase</fullName>
        <ecNumber evidence="2">2.7.13.3</ecNumber>
    </recommendedName>
</protein>
<dbReference type="PROSITE" id="PS50109">
    <property type="entry name" value="HIS_KIN"/>
    <property type="match status" value="1"/>
</dbReference>
<evidence type="ECO:0000256" key="6">
    <source>
        <dbReference type="ARBA" id="ARBA00022777"/>
    </source>
</evidence>
<proteinExistence type="predicted"/>
<dbReference type="InterPro" id="IPR029016">
    <property type="entry name" value="GAF-like_dom_sf"/>
</dbReference>
<keyword evidence="11" id="KW-1185">Reference proteome</keyword>
<dbReference type="InterPro" id="IPR003018">
    <property type="entry name" value="GAF"/>
</dbReference>
<keyword evidence="4" id="KW-0808">Transferase</keyword>
<dbReference type="InterPro" id="IPR011495">
    <property type="entry name" value="Sig_transdc_His_kin_sub2_dim/P"/>
</dbReference>
<dbReference type="GO" id="GO:0005524">
    <property type="term" value="F:ATP binding"/>
    <property type="evidence" value="ECO:0007669"/>
    <property type="project" value="UniProtKB-KW"/>
</dbReference>
<dbReference type="InterPro" id="IPR003594">
    <property type="entry name" value="HATPase_dom"/>
</dbReference>
<dbReference type="InterPro" id="IPR036890">
    <property type="entry name" value="HATPase_C_sf"/>
</dbReference>
<dbReference type="EMBL" id="LT670849">
    <property type="protein sequence ID" value="SHN84072.1"/>
    <property type="molecule type" value="Genomic_DNA"/>
</dbReference>
<reference evidence="11" key="1">
    <citation type="submission" date="2016-11" db="EMBL/GenBank/DDBJ databases">
        <authorList>
            <person name="Varghese N."/>
            <person name="Submissions S."/>
        </authorList>
    </citation>
    <scope>NUCLEOTIDE SEQUENCE [LARGE SCALE GENOMIC DNA]</scope>
    <source>
        <strain evidence="11">GAS401</strain>
    </source>
</reference>